<keyword evidence="7" id="KW-1185">Reference proteome</keyword>
<accession>A0A1M6ZPV1</accession>
<proteinExistence type="inferred from homology"/>
<dbReference type="PANTHER" id="PTHR42788:SF13">
    <property type="entry name" value="ALIPHATIC SULFONATES IMPORT ATP-BINDING PROTEIN SSUB"/>
    <property type="match status" value="1"/>
</dbReference>
<dbReference type="GO" id="GO:0016887">
    <property type="term" value="F:ATP hydrolysis activity"/>
    <property type="evidence" value="ECO:0007669"/>
    <property type="project" value="InterPro"/>
</dbReference>
<dbReference type="InterPro" id="IPR003439">
    <property type="entry name" value="ABC_transporter-like_ATP-bd"/>
</dbReference>
<dbReference type="PROSITE" id="PS00211">
    <property type="entry name" value="ABC_TRANSPORTER_1"/>
    <property type="match status" value="1"/>
</dbReference>
<dbReference type="STRING" id="337701.SAMN05444398_10216"/>
<dbReference type="GeneID" id="93449805"/>
<dbReference type="Gene3D" id="3.40.50.300">
    <property type="entry name" value="P-loop containing nucleotide triphosphate hydrolases"/>
    <property type="match status" value="1"/>
</dbReference>
<dbReference type="InterPro" id="IPR003593">
    <property type="entry name" value="AAA+_ATPase"/>
</dbReference>
<dbReference type="SUPFAM" id="SSF52540">
    <property type="entry name" value="P-loop containing nucleoside triphosphate hydrolases"/>
    <property type="match status" value="1"/>
</dbReference>
<reference evidence="6 7" key="1">
    <citation type="submission" date="2016-11" db="EMBL/GenBank/DDBJ databases">
        <authorList>
            <person name="Jaros S."/>
            <person name="Januszkiewicz K."/>
            <person name="Wedrychowicz H."/>
        </authorList>
    </citation>
    <scope>NUCLEOTIDE SEQUENCE [LARGE SCALE GENOMIC DNA]</scope>
    <source>
        <strain evidence="6 7">DSM 29589</strain>
    </source>
</reference>
<dbReference type="Pfam" id="PF00005">
    <property type="entry name" value="ABC_tran"/>
    <property type="match status" value="1"/>
</dbReference>
<dbReference type="InterPro" id="IPR027417">
    <property type="entry name" value="P-loop_NTPase"/>
</dbReference>
<gene>
    <name evidence="6" type="ORF">SAMN05444398_10216</name>
</gene>
<dbReference type="EMBL" id="FRBR01000002">
    <property type="protein sequence ID" value="SHL32548.1"/>
    <property type="molecule type" value="Genomic_DNA"/>
</dbReference>
<dbReference type="OrthoDB" id="9800654at2"/>
<dbReference type="InterPro" id="IPR017871">
    <property type="entry name" value="ABC_transporter-like_CS"/>
</dbReference>
<keyword evidence="2" id="KW-0813">Transport</keyword>
<evidence type="ECO:0000256" key="2">
    <source>
        <dbReference type="ARBA" id="ARBA00022448"/>
    </source>
</evidence>
<keyword evidence="4 6" id="KW-0067">ATP-binding</keyword>
<evidence type="ECO:0000256" key="3">
    <source>
        <dbReference type="ARBA" id="ARBA00022741"/>
    </source>
</evidence>
<dbReference type="PANTHER" id="PTHR42788">
    <property type="entry name" value="TAURINE IMPORT ATP-BINDING PROTEIN-RELATED"/>
    <property type="match status" value="1"/>
</dbReference>
<name>A0A1M6ZPV1_9RHOB</name>
<evidence type="ECO:0000256" key="4">
    <source>
        <dbReference type="ARBA" id="ARBA00022840"/>
    </source>
</evidence>
<keyword evidence="3" id="KW-0547">Nucleotide-binding</keyword>
<dbReference type="InterPro" id="IPR050166">
    <property type="entry name" value="ABC_transporter_ATP-bind"/>
</dbReference>
<dbReference type="GO" id="GO:0005524">
    <property type="term" value="F:ATP binding"/>
    <property type="evidence" value="ECO:0007669"/>
    <property type="project" value="UniProtKB-KW"/>
</dbReference>
<dbReference type="AlphaFoldDB" id="A0A1M6ZPV1"/>
<organism evidence="6 7">
    <name type="scientific">Roseovarius pacificus</name>
    <dbReference type="NCBI Taxonomy" id="337701"/>
    <lineage>
        <taxon>Bacteria</taxon>
        <taxon>Pseudomonadati</taxon>
        <taxon>Pseudomonadota</taxon>
        <taxon>Alphaproteobacteria</taxon>
        <taxon>Rhodobacterales</taxon>
        <taxon>Roseobacteraceae</taxon>
        <taxon>Roseovarius</taxon>
    </lineage>
</organism>
<sequence length="193" mass="21193">MILFAAEDASLHYAGSPNPTFRNVTLRIKARENLRLCGPSGAGKTSLMRLIAGLEAPTSGKITAHACRIGYCFSEPRLLANLSVLENLLFVAPGFEAEAEDLLRCVEMEAFRDNPARNLSKGQAQRIALLRALIVRPDIVLLDEALGGLDLPAWQHSRELVIERRATYPFALVEISHDPTRLVAPHGRTITLT</sequence>
<dbReference type="RefSeq" id="WP_011747808.1">
    <property type="nucleotide sequence ID" value="NZ_BMLR01000002.1"/>
</dbReference>
<comment type="similarity">
    <text evidence="1">Belongs to the ABC transporter superfamily.</text>
</comment>
<evidence type="ECO:0000313" key="7">
    <source>
        <dbReference type="Proteomes" id="UP000183974"/>
    </source>
</evidence>
<evidence type="ECO:0000313" key="6">
    <source>
        <dbReference type="EMBL" id="SHL32548.1"/>
    </source>
</evidence>
<feature type="domain" description="ABC transporter" evidence="5">
    <location>
        <begin position="6"/>
        <end position="193"/>
    </location>
</feature>
<evidence type="ECO:0000256" key="1">
    <source>
        <dbReference type="ARBA" id="ARBA00005417"/>
    </source>
</evidence>
<evidence type="ECO:0000259" key="5">
    <source>
        <dbReference type="PROSITE" id="PS50893"/>
    </source>
</evidence>
<dbReference type="PROSITE" id="PS50893">
    <property type="entry name" value="ABC_TRANSPORTER_2"/>
    <property type="match status" value="1"/>
</dbReference>
<dbReference type="SMART" id="SM00382">
    <property type="entry name" value="AAA"/>
    <property type="match status" value="1"/>
</dbReference>
<dbReference type="Proteomes" id="UP000183974">
    <property type="component" value="Unassembled WGS sequence"/>
</dbReference>
<protein>
    <submittedName>
        <fullName evidence="6">NitT/TauT family transport system ATP-binding protein</fullName>
    </submittedName>
</protein>